<dbReference type="Proteomes" id="UP000317835">
    <property type="component" value="Chromosome"/>
</dbReference>
<reference evidence="1 2" key="1">
    <citation type="submission" date="2019-02" db="EMBL/GenBank/DDBJ databases">
        <title>Deep-cultivation of Planctomycetes and their phenomic and genomic characterization uncovers novel biology.</title>
        <authorList>
            <person name="Wiegand S."/>
            <person name="Jogler M."/>
            <person name="Boedeker C."/>
            <person name="Pinto D."/>
            <person name="Vollmers J."/>
            <person name="Rivas-Marin E."/>
            <person name="Kohn T."/>
            <person name="Peeters S.H."/>
            <person name="Heuer A."/>
            <person name="Rast P."/>
            <person name="Oberbeckmann S."/>
            <person name="Bunk B."/>
            <person name="Jeske O."/>
            <person name="Meyerdierks A."/>
            <person name="Storesund J.E."/>
            <person name="Kallscheuer N."/>
            <person name="Luecker S."/>
            <person name="Lage O.M."/>
            <person name="Pohl T."/>
            <person name="Merkel B.J."/>
            <person name="Hornburger P."/>
            <person name="Mueller R.-W."/>
            <person name="Bruemmer F."/>
            <person name="Labrenz M."/>
            <person name="Spormann A.M."/>
            <person name="Op den Camp H."/>
            <person name="Overmann J."/>
            <person name="Amann R."/>
            <person name="Jetten M.S.M."/>
            <person name="Mascher T."/>
            <person name="Medema M.H."/>
            <person name="Devos D.P."/>
            <person name="Kaster A.-K."/>
            <person name="Ovreas L."/>
            <person name="Rohde M."/>
            <person name="Galperin M.Y."/>
            <person name="Jogler C."/>
        </authorList>
    </citation>
    <scope>NUCLEOTIDE SEQUENCE [LARGE SCALE GENOMIC DNA]</scope>
    <source>
        <strain evidence="1 2">ElP</strain>
    </source>
</reference>
<sequence>MSEQRFPKGWDDRRVQRLIAELDSQTDDEWAAADEEAATEGEQQAVVTVPAALLPEVRRLLATHKPT</sequence>
<evidence type="ECO:0000313" key="1">
    <source>
        <dbReference type="EMBL" id="QDV33942.1"/>
    </source>
</evidence>
<organism evidence="1 2">
    <name type="scientific">Tautonia plasticadhaerens</name>
    <dbReference type="NCBI Taxonomy" id="2527974"/>
    <lineage>
        <taxon>Bacteria</taxon>
        <taxon>Pseudomonadati</taxon>
        <taxon>Planctomycetota</taxon>
        <taxon>Planctomycetia</taxon>
        <taxon>Isosphaerales</taxon>
        <taxon>Isosphaeraceae</taxon>
        <taxon>Tautonia</taxon>
    </lineage>
</organism>
<dbReference type="AlphaFoldDB" id="A0A518GZF7"/>
<dbReference type="KEGG" id="tpla:ElP_18230"/>
<evidence type="ECO:0000313" key="2">
    <source>
        <dbReference type="Proteomes" id="UP000317835"/>
    </source>
</evidence>
<proteinExistence type="predicted"/>
<gene>
    <name evidence="1" type="ORF">ElP_18230</name>
</gene>
<keyword evidence="2" id="KW-1185">Reference proteome</keyword>
<dbReference type="RefSeq" id="WP_145268454.1">
    <property type="nucleotide sequence ID" value="NZ_CP036426.1"/>
</dbReference>
<accession>A0A518GZF7</accession>
<dbReference type="EMBL" id="CP036426">
    <property type="protein sequence ID" value="QDV33942.1"/>
    <property type="molecule type" value="Genomic_DNA"/>
</dbReference>
<protein>
    <submittedName>
        <fullName evidence="1">Uncharacterized protein</fullName>
    </submittedName>
</protein>
<name>A0A518GZF7_9BACT</name>